<reference evidence="3" key="2">
    <citation type="submission" date="2020-09" db="EMBL/GenBank/DDBJ databases">
        <authorList>
            <person name="Sun Q."/>
            <person name="Ohkuma M."/>
        </authorList>
    </citation>
    <scope>NUCLEOTIDE SEQUENCE</scope>
    <source>
        <strain evidence="3">JCM 4518</strain>
    </source>
</reference>
<dbReference type="RefSeq" id="WP_189978910.1">
    <property type="nucleotide sequence ID" value="NZ_BMUL01000009.1"/>
</dbReference>
<keyword evidence="4" id="KW-1185">Reference proteome</keyword>
<evidence type="ECO:0000259" key="2">
    <source>
        <dbReference type="Pfam" id="PF00561"/>
    </source>
</evidence>
<dbReference type="EMBL" id="BMUL01000009">
    <property type="protein sequence ID" value="GHA90878.1"/>
    <property type="molecule type" value="Genomic_DNA"/>
</dbReference>
<protein>
    <submittedName>
        <fullName evidence="3">Esterase</fullName>
    </submittedName>
</protein>
<dbReference type="Proteomes" id="UP000644020">
    <property type="component" value="Unassembled WGS sequence"/>
</dbReference>
<accession>A0A918T460</accession>
<sequence>MSGRVLPYDVHGDGPARALVLHNWFGDRESFAPLRAHLDGAAARYAFLDCRGYGEALDADGDYTMEEVAADALAVADDLGWDSFSVVGHSMGGKAAQLMLLAAPERVRSLVGVSPVSAAGFPLDEGNRALFTGAVEEPALRRAIIDHTTGGRHDEAWLDVLVDRSVKRSTTAAFRSYLASWSGPDFHERVRGNPTPVLLVVGAHDPALGAAAMEATWLRWYPNARLEVLADAGHYPPEEAPAELARLVGDFLTG</sequence>
<dbReference type="InterPro" id="IPR000073">
    <property type="entry name" value="AB_hydrolase_1"/>
</dbReference>
<dbReference type="SUPFAM" id="SSF53474">
    <property type="entry name" value="alpha/beta-Hydrolases"/>
    <property type="match status" value="1"/>
</dbReference>
<name>A0A918T460_9ACTN</name>
<dbReference type="PANTHER" id="PTHR43798">
    <property type="entry name" value="MONOACYLGLYCEROL LIPASE"/>
    <property type="match status" value="1"/>
</dbReference>
<feature type="domain" description="AB hydrolase-1" evidence="2">
    <location>
        <begin position="19"/>
        <end position="241"/>
    </location>
</feature>
<evidence type="ECO:0000313" key="4">
    <source>
        <dbReference type="Proteomes" id="UP000644020"/>
    </source>
</evidence>
<evidence type="ECO:0000313" key="3">
    <source>
        <dbReference type="EMBL" id="GHA90878.1"/>
    </source>
</evidence>
<dbReference type="GO" id="GO:0016020">
    <property type="term" value="C:membrane"/>
    <property type="evidence" value="ECO:0007669"/>
    <property type="project" value="TreeGrafter"/>
</dbReference>
<dbReference type="GO" id="GO:0016787">
    <property type="term" value="F:hydrolase activity"/>
    <property type="evidence" value="ECO:0007669"/>
    <property type="project" value="UniProtKB-KW"/>
</dbReference>
<dbReference type="PANTHER" id="PTHR43798:SF31">
    <property type="entry name" value="AB HYDROLASE SUPERFAMILY PROTEIN YCLE"/>
    <property type="match status" value="1"/>
</dbReference>
<proteinExistence type="predicted"/>
<keyword evidence="1" id="KW-0378">Hydrolase</keyword>
<dbReference type="InterPro" id="IPR050266">
    <property type="entry name" value="AB_hydrolase_sf"/>
</dbReference>
<reference evidence="3" key="1">
    <citation type="journal article" date="2014" name="Int. J. Syst. Evol. Microbiol.">
        <title>Complete genome sequence of Corynebacterium casei LMG S-19264T (=DSM 44701T), isolated from a smear-ripened cheese.</title>
        <authorList>
            <consortium name="US DOE Joint Genome Institute (JGI-PGF)"/>
            <person name="Walter F."/>
            <person name="Albersmeier A."/>
            <person name="Kalinowski J."/>
            <person name="Ruckert C."/>
        </authorList>
    </citation>
    <scope>NUCLEOTIDE SEQUENCE</scope>
    <source>
        <strain evidence="3">JCM 4518</strain>
    </source>
</reference>
<comment type="caution">
    <text evidence="3">The sequence shown here is derived from an EMBL/GenBank/DDBJ whole genome shotgun (WGS) entry which is preliminary data.</text>
</comment>
<gene>
    <name evidence="3" type="ORF">GCM10010305_38260</name>
</gene>
<organism evidence="3 4">
    <name type="scientific">Streptomyces termitum</name>
    <dbReference type="NCBI Taxonomy" id="67368"/>
    <lineage>
        <taxon>Bacteria</taxon>
        <taxon>Bacillati</taxon>
        <taxon>Actinomycetota</taxon>
        <taxon>Actinomycetes</taxon>
        <taxon>Kitasatosporales</taxon>
        <taxon>Streptomycetaceae</taxon>
        <taxon>Streptomyces</taxon>
    </lineage>
</organism>
<dbReference type="AlphaFoldDB" id="A0A918T460"/>
<dbReference type="Gene3D" id="3.40.50.1820">
    <property type="entry name" value="alpha/beta hydrolase"/>
    <property type="match status" value="1"/>
</dbReference>
<evidence type="ECO:0000256" key="1">
    <source>
        <dbReference type="ARBA" id="ARBA00022801"/>
    </source>
</evidence>
<dbReference type="InterPro" id="IPR029058">
    <property type="entry name" value="AB_hydrolase_fold"/>
</dbReference>
<dbReference type="Pfam" id="PF00561">
    <property type="entry name" value="Abhydrolase_1"/>
    <property type="match status" value="1"/>
</dbReference>